<dbReference type="EMBL" id="JXLN01004727">
    <property type="protein sequence ID" value="KPM03350.1"/>
    <property type="molecule type" value="Genomic_DNA"/>
</dbReference>
<proteinExistence type="predicted"/>
<evidence type="ECO:0000313" key="1">
    <source>
        <dbReference type="EMBL" id="KPM03350.1"/>
    </source>
</evidence>
<evidence type="ECO:0000313" key="2">
    <source>
        <dbReference type="Proteomes" id="UP000616769"/>
    </source>
</evidence>
<comment type="caution">
    <text evidence="1">The sequence shown here is derived from an EMBL/GenBank/DDBJ whole genome shotgun (WGS) entry which is preliminary data.</text>
</comment>
<protein>
    <submittedName>
        <fullName evidence="1">Uncharacterized protein</fullName>
    </submittedName>
</protein>
<dbReference type="AlphaFoldDB" id="A0A131ZZ02"/>
<gene>
    <name evidence="1" type="ORF">QR98_0017810</name>
</gene>
<reference evidence="1 2" key="1">
    <citation type="journal article" date="2015" name="Parasit. Vectors">
        <title>Draft genome of the scabies mite.</title>
        <authorList>
            <person name="Rider S.D.Jr."/>
            <person name="Morgan M.S."/>
            <person name="Arlian L.G."/>
        </authorList>
    </citation>
    <scope>NUCLEOTIDE SEQUENCE [LARGE SCALE GENOMIC DNA]</scope>
    <source>
        <strain evidence="1">Arlian Lab</strain>
    </source>
</reference>
<dbReference type="Proteomes" id="UP000616769">
    <property type="component" value="Unassembled WGS sequence"/>
</dbReference>
<dbReference type="VEuPathDB" id="VectorBase:SSCA006036"/>
<name>A0A131ZZ02_SARSC</name>
<sequence length="83" mass="9112">MHFKISHVLISNRNPIIIELQSNNNNIAIIVVSANVGSIIVLSKALGIQQNFVGLVSYELCPNIAIVFKAMDGYDSLNLDSER</sequence>
<accession>A0A131ZZ02</accession>
<organism evidence="1 2">
    <name type="scientific">Sarcoptes scabiei</name>
    <name type="common">Itch mite</name>
    <name type="synonym">Acarus scabiei</name>
    <dbReference type="NCBI Taxonomy" id="52283"/>
    <lineage>
        <taxon>Eukaryota</taxon>
        <taxon>Metazoa</taxon>
        <taxon>Ecdysozoa</taxon>
        <taxon>Arthropoda</taxon>
        <taxon>Chelicerata</taxon>
        <taxon>Arachnida</taxon>
        <taxon>Acari</taxon>
        <taxon>Acariformes</taxon>
        <taxon>Sarcoptiformes</taxon>
        <taxon>Astigmata</taxon>
        <taxon>Psoroptidia</taxon>
        <taxon>Sarcoptoidea</taxon>
        <taxon>Sarcoptidae</taxon>
        <taxon>Sarcoptinae</taxon>
        <taxon>Sarcoptes</taxon>
    </lineage>
</organism>